<gene>
    <name evidence="2" type="ORF">BJY01DRAFT_224813</name>
</gene>
<comment type="caution">
    <text evidence="2">The sequence shown here is derived from an EMBL/GenBank/DDBJ whole genome shotgun (WGS) entry which is preliminary data.</text>
</comment>
<sequence>MRPLVHSSRPLAVDALHCDGIPRPGHTSSRAGVILRPTNPHPHIRTSSIDTTLNIESPSLSLHLVAHVTRLALLPSPA</sequence>
<reference evidence="2 3" key="1">
    <citation type="submission" date="2024-07" db="EMBL/GenBank/DDBJ databases">
        <title>Section-level genome sequencing and comparative genomics of Aspergillus sections Usti and Cavernicolus.</title>
        <authorList>
            <consortium name="Lawrence Berkeley National Laboratory"/>
            <person name="Nybo J.L."/>
            <person name="Vesth T.C."/>
            <person name="Theobald S."/>
            <person name="Frisvad J.C."/>
            <person name="Larsen T.O."/>
            <person name="Kjaerboelling I."/>
            <person name="Rothschild-Mancinelli K."/>
            <person name="Lyhne E.K."/>
            <person name="Kogle M.E."/>
            <person name="Barry K."/>
            <person name="Clum A."/>
            <person name="Na H."/>
            <person name="Ledsgaard L."/>
            <person name="Lin J."/>
            <person name="Lipzen A."/>
            <person name="Kuo A."/>
            <person name="Riley R."/>
            <person name="Mondo S."/>
            <person name="Labutti K."/>
            <person name="Haridas S."/>
            <person name="Pangalinan J."/>
            <person name="Salamov A.A."/>
            <person name="Simmons B.A."/>
            <person name="Magnuson J.K."/>
            <person name="Chen J."/>
            <person name="Drula E."/>
            <person name="Henrissat B."/>
            <person name="Wiebenga A."/>
            <person name="Lubbers R.J."/>
            <person name="Gomes A.C."/>
            <person name="Makela M.R."/>
            <person name="Stajich J."/>
            <person name="Grigoriev I.V."/>
            <person name="Mortensen U.H."/>
            <person name="De Vries R.P."/>
            <person name="Baker S.E."/>
            <person name="Andersen M.R."/>
        </authorList>
    </citation>
    <scope>NUCLEOTIDE SEQUENCE [LARGE SCALE GENOMIC DNA]</scope>
    <source>
        <strain evidence="2 3">CBS 123904</strain>
    </source>
</reference>
<keyword evidence="3" id="KW-1185">Reference proteome</keyword>
<dbReference type="EMBL" id="JBFXLU010000233">
    <property type="protein sequence ID" value="KAL2833977.1"/>
    <property type="molecule type" value="Genomic_DNA"/>
</dbReference>
<evidence type="ECO:0000313" key="2">
    <source>
        <dbReference type="EMBL" id="KAL2833977.1"/>
    </source>
</evidence>
<evidence type="ECO:0000313" key="3">
    <source>
        <dbReference type="Proteomes" id="UP001610446"/>
    </source>
</evidence>
<evidence type="ECO:0000256" key="1">
    <source>
        <dbReference type="SAM" id="MobiDB-lite"/>
    </source>
</evidence>
<name>A0ABR4J1R3_9EURO</name>
<organism evidence="2 3">
    <name type="scientific">Aspergillus pseudoustus</name>
    <dbReference type="NCBI Taxonomy" id="1810923"/>
    <lineage>
        <taxon>Eukaryota</taxon>
        <taxon>Fungi</taxon>
        <taxon>Dikarya</taxon>
        <taxon>Ascomycota</taxon>
        <taxon>Pezizomycotina</taxon>
        <taxon>Eurotiomycetes</taxon>
        <taxon>Eurotiomycetidae</taxon>
        <taxon>Eurotiales</taxon>
        <taxon>Aspergillaceae</taxon>
        <taxon>Aspergillus</taxon>
        <taxon>Aspergillus subgen. Nidulantes</taxon>
    </lineage>
</organism>
<proteinExistence type="predicted"/>
<feature type="region of interest" description="Disordered" evidence="1">
    <location>
        <begin position="21"/>
        <end position="46"/>
    </location>
</feature>
<protein>
    <submittedName>
        <fullName evidence="2">Uncharacterized protein</fullName>
    </submittedName>
</protein>
<accession>A0ABR4J1R3</accession>
<dbReference type="Proteomes" id="UP001610446">
    <property type="component" value="Unassembled WGS sequence"/>
</dbReference>